<sequence length="95" mass="10690">MPLIPLVQHCSLVELNRDSCSHPLLRFFPPPPLSFLSRAHRRPHPANSHRAVPSWFARFEPPPCAPASRALSPCRALLLMCPSPPTHLEPLLRAY</sequence>
<evidence type="ECO:0000313" key="1">
    <source>
        <dbReference type="EMBL" id="JAD60984.1"/>
    </source>
</evidence>
<organism evidence="1">
    <name type="scientific">Arundo donax</name>
    <name type="common">Giant reed</name>
    <name type="synonym">Donax arundinaceus</name>
    <dbReference type="NCBI Taxonomy" id="35708"/>
    <lineage>
        <taxon>Eukaryota</taxon>
        <taxon>Viridiplantae</taxon>
        <taxon>Streptophyta</taxon>
        <taxon>Embryophyta</taxon>
        <taxon>Tracheophyta</taxon>
        <taxon>Spermatophyta</taxon>
        <taxon>Magnoliopsida</taxon>
        <taxon>Liliopsida</taxon>
        <taxon>Poales</taxon>
        <taxon>Poaceae</taxon>
        <taxon>PACMAD clade</taxon>
        <taxon>Arundinoideae</taxon>
        <taxon>Arundineae</taxon>
        <taxon>Arundo</taxon>
    </lineage>
</organism>
<reference evidence="1" key="2">
    <citation type="journal article" date="2015" name="Data Brief">
        <title>Shoot transcriptome of the giant reed, Arundo donax.</title>
        <authorList>
            <person name="Barrero R.A."/>
            <person name="Guerrero F.D."/>
            <person name="Moolhuijzen P."/>
            <person name="Goolsby J.A."/>
            <person name="Tidwell J."/>
            <person name="Bellgard S.E."/>
            <person name="Bellgard M.I."/>
        </authorList>
    </citation>
    <scope>NUCLEOTIDE SEQUENCE</scope>
    <source>
        <tissue evidence="1">Shoot tissue taken approximately 20 cm above the soil surface</tissue>
    </source>
</reference>
<dbReference type="EMBL" id="GBRH01236911">
    <property type="protein sequence ID" value="JAD60984.1"/>
    <property type="molecule type" value="Transcribed_RNA"/>
</dbReference>
<proteinExistence type="predicted"/>
<protein>
    <submittedName>
        <fullName evidence="1">Uncharacterized protein</fullName>
    </submittedName>
</protein>
<dbReference type="AlphaFoldDB" id="A0A0A9BAI8"/>
<accession>A0A0A9BAI8</accession>
<name>A0A0A9BAI8_ARUDO</name>
<reference evidence="1" key="1">
    <citation type="submission" date="2014-09" db="EMBL/GenBank/DDBJ databases">
        <authorList>
            <person name="Magalhaes I.L.F."/>
            <person name="Oliveira U."/>
            <person name="Santos F.R."/>
            <person name="Vidigal T.H.D.A."/>
            <person name="Brescovit A.D."/>
            <person name="Santos A.J."/>
        </authorList>
    </citation>
    <scope>NUCLEOTIDE SEQUENCE</scope>
    <source>
        <tissue evidence="1">Shoot tissue taken approximately 20 cm above the soil surface</tissue>
    </source>
</reference>